<dbReference type="Proteomes" id="UP000887458">
    <property type="component" value="Unassembled WGS sequence"/>
</dbReference>
<evidence type="ECO:0000313" key="2">
    <source>
        <dbReference type="Proteomes" id="UP000887458"/>
    </source>
</evidence>
<reference evidence="1 2" key="1">
    <citation type="journal article" date="2018" name="J. Allergy Clin. Immunol.">
        <title>High-quality assembly of Dermatophagoides pteronyssinus genome and transcriptome reveals a wide range of novel allergens.</title>
        <authorList>
            <person name="Liu X.Y."/>
            <person name="Yang K.Y."/>
            <person name="Wang M.Q."/>
            <person name="Kwok J.S."/>
            <person name="Zeng X."/>
            <person name="Yang Z."/>
            <person name="Xiao X.J."/>
            <person name="Lau C.P."/>
            <person name="Li Y."/>
            <person name="Huang Z.M."/>
            <person name="Ba J.G."/>
            <person name="Yim A.K."/>
            <person name="Ouyang C.Y."/>
            <person name="Ngai S.M."/>
            <person name="Chan T.F."/>
            <person name="Leung E.L."/>
            <person name="Liu L."/>
            <person name="Liu Z.G."/>
            <person name="Tsui S.K."/>
        </authorList>
    </citation>
    <scope>NUCLEOTIDE SEQUENCE [LARGE SCALE GENOMIC DNA]</scope>
    <source>
        <strain evidence="1">Derp</strain>
    </source>
</reference>
<reference evidence="1 2" key="2">
    <citation type="journal article" date="2022" name="Mol. Biol. Evol.">
        <title>Comparative Genomics Reveals Insights into the Divergent Evolution of Astigmatic Mites and Household Pest Adaptations.</title>
        <authorList>
            <person name="Xiong Q."/>
            <person name="Wan A.T."/>
            <person name="Liu X."/>
            <person name="Fung C.S."/>
            <person name="Xiao X."/>
            <person name="Malainual N."/>
            <person name="Hou J."/>
            <person name="Wang L."/>
            <person name="Wang M."/>
            <person name="Yang K.Y."/>
            <person name="Cui Y."/>
            <person name="Leung E.L."/>
            <person name="Nong W."/>
            <person name="Shin S.K."/>
            <person name="Au S.W."/>
            <person name="Jeong K.Y."/>
            <person name="Chew F.T."/>
            <person name="Hui J.H."/>
            <person name="Leung T.F."/>
            <person name="Tungtrongchitr A."/>
            <person name="Zhong N."/>
            <person name="Liu Z."/>
            <person name="Tsui S.K."/>
        </authorList>
    </citation>
    <scope>NUCLEOTIDE SEQUENCE [LARGE SCALE GENOMIC DNA]</scope>
    <source>
        <strain evidence="1">Derp</strain>
    </source>
</reference>
<sequence length="95" mass="11198">MYGQLLVIQPEIQINKTRIHPGNQLCMFEENVKTCSDVMRCSQQKKKYSLFTKTTQSHWIGDCVQPSHHYLIIGHKFDEMMMMCKLKLLVKSCYI</sequence>
<evidence type="ECO:0000313" key="1">
    <source>
        <dbReference type="EMBL" id="KAH9412924.1"/>
    </source>
</evidence>
<dbReference type="EMBL" id="NJHN03000126">
    <property type="protein sequence ID" value="KAH9412924.1"/>
    <property type="molecule type" value="Genomic_DNA"/>
</dbReference>
<organism evidence="1 2">
    <name type="scientific">Dermatophagoides pteronyssinus</name>
    <name type="common">European house dust mite</name>
    <dbReference type="NCBI Taxonomy" id="6956"/>
    <lineage>
        <taxon>Eukaryota</taxon>
        <taxon>Metazoa</taxon>
        <taxon>Ecdysozoa</taxon>
        <taxon>Arthropoda</taxon>
        <taxon>Chelicerata</taxon>
        <taxon>Arachnida</taxon>
        <taxon>Acari</taxon>
        <taxon>Acariformes</taxon>
        <taxon>Sarcoptiformes</taxon>
        <taxon>Astigmata</taxon>
        <taxon>Psoroptidia</taxon>
        <taxon>Analgoidea</taxon>
        <taxon>Pyroglyphidae</taxon>
        <taxon>Dermatophagoidinae</taxon>
        <taxon>Dermatophagoides</taxon>
    </lineage>
</organism>
<proteinExistence type="predicted"/>
<accession>A0ABQ8IRI0</accession>
<protein>
    <submittedName>
        <fullName evidence="1">Uncharacterized protein</fullName>
    </submittedName>
</protein>
<name>A0ABQ8IRI0_DERPT</name>
<keyword evidence="2" id="KW-1185">Reference proteome</keyword>
<comment type="caution">
    <text evidence="1">The sequence shown here is derived from an EMBL/GenBank/DDBJ whole genome shotgun (WGS) entry which is preliminary data.</text>
</comment>
<gene>
    <name evidence="1" type="ORF">DERP_013233</name>
</gene>